<accession>A0A1G9TDX9</accession>
<dbReference type="InterPro" id="IPR013785">
    <property type="entry name" value="Aldolase_TIM"/>
</dbReference>
<dbReference type="SUPFAM" id="SSF51569">
    <property type="entry name" value="Aldolase"/>
    <property type="match status" value="1"/>
</dbReference>
<keyword evidence="5" id="KW-0119">Carbohydrate metabolism</keyword>
<dbReference type="RefSeq" id="WP_089762252.1">
    <property type="nucleotide sequence ID" value="NZ_FNGO01000037.1"/>
</dbReference>
<comment type="subunit">
    <text evidence="3">Homotrimer.</text>
</comment>
<evidence type="ECO:0000313" key="6">
    <source>
        <dbReference type="EMBL" id="SDM45375.1"/>
    </source>
</evidence>
<evidence type="ECO:0000256" key="1">
    <source>
        <dbReference type="ARBA" id="ARBA00004761"/>
    </source>
</evidence>
<dbReference type="InterPro" id="IPR000887">
    <property type="entry name" value="Aldlse_KDPG_KHG"/>
</dbReference>
<proteinExistence type="inferred from homology"/>
<protein>
    <submittedName>
        <fullName evidence="6">2-keto-3-deoxy-phosphogluconate aldolase</fullName>
    </submittedName>
</protein>
<evidence type="ECO:0000256" key="4">
    <source>
        <dbReference type="ARBA" id="ARBA00023239"/>
    </source>
</evidence>
<dbReference type="NCBIfam" id="NF005119">
    <property type="entry name" value="PRK06552.1"/>
    <property type="match status" value="1"/>
</dbReference>
<name>A0A1G9TDX9_9FIRM</name>
<evidence type="ECO:0000256" key="2">
    <source>
        <dbReference type="ARBA" id="ARBA00006906"/>
    </source>
</evidence>
<evidence type="ECO:0000256" key="3">
    <source>
        <dbReference type="ARBA" id="ARBA00011233"/>
    </source>
</evidence>
<dbReference type="AlphaFoldDB" id="A0A1G9TDX9"/>
<dbReference type="Gene3D" id="3.20.20.70">
    <property type="entry name" value="Aldolase class I"/>
    <property type="match status" value="1"/>
</dbReference>
<evidence type="ECO:0000313" key="7">
    <source>
        <dbReference type="Proteomes" id="UP000199476"/>
    </source>
</evidence>
<dbReference type="PANTHER" id="PTHR30246">
    <property type="entry name" value="2-KETO-3-DEOXY-6-PHOSPHOGLUCONATE ALDOLASE"/>
    <property type="match status" value="1"/>
</dbReference>
<reference evidence="6 7" key="1">
    <citation type="submission" date="2016-10" db="EMBL/GenBank/DDBJ databases">
        <authorList>
            <person name="de Groot N.N."/>
        </authorList>
    </citation>
    <scope>NUCLEOTIDE SEQUENCE [LARGE SCALE GENOMIC DNA]</scope>
    <source>
        <strain evidence="6 7">SLAS-1</strain>
    </source>
</reference>
<dbReference type="PANTHER" id="PTHR30246:SF1">
    <property type="entry name" value="2-DEHYDRO-3-DEOXY-6-PHOSPHOGALACTONATE ALDOLASE-RELATED"/>
    <property type="match status" value="1"/>
</dbReference>
<dbReference type="OrthoDB" id="9802667at2"/>
<comment type="pathway">
    <text evidence="1">Carbohydrate acid metabolism.</text>
</comment>
<dbReference type="EMBL" id="FNGO01000037">
    <property type="protein sequence ID" value="SDM45375.1"/>
    <property type="molecule type" value="Genomic_DNA"/>
</dbReference>
<dbReference type="STRING" id="321763.SAMN04488692_1378"/>
<dbReference type="CDD" id="cd00452">
    <property type="entry name" value="KDPG_aldolase"/>
    <property type="match status" value="1"/>
</dbReference>
<gene>
    <name evidence="6" type="ORF">SAMN04488692_1378</name>
</gene>
<sequence length="215" mass="22695">MDKQKTLSIIENTGIVPVVRAESAEQAIKITEAVKDGGINVIEITMTVPGAVEVIKDLTDKYKNDEEMIFGAGSVMDGETARNCILAGAEFIVGPALDKSMIEVANRYQKPVIPGAMTPTEVKKALEAGADVVKIFPATLFGPKIIKAIKGPIPQAELLPTGGVSHDNVKDWIDAGSFAVAAGSAIVAGADEGDYEQVKENAEKFVELIGEARNS</sequence>
<dbReference type="NCBIfam" id="TIGR01182">
    <property type="entry name" value="eda"/>
    <property type="match status" value="1"/>
</dbReference>
<keyword evidence="7" id="KW-1185">Reference proteome</keyword>
<dbReference type="Proteomes" id="UP000199476">
    <property type="component" value="Unassembled WGS sequence"/>
</dbReference>
<dbReference type="Pfam" id="PF01081">
    <property type="entry name" value="Aldolase"/>
    <property type="match status" value="1"/>
</dbReference>
<comment type="similarity">
    <text evidence="2">Belongs to the KHG/KDPG aldolase family.</text>
</comment>
<dbReference type="GO" id="GO:0016829">
    <property type="term" value="F:lyase activity"/>
    <property type="evidence" value="ECO:0007669"/>
    <property type="project" value="UniProtKB-KW"/>
</dbReference>
<evidence type="ECO:0000256" key="5">
    <source>
        <dbReference type="ARBA" id="ARBA00023277"/>
    </source>
</evidence>
<keyword evidence="4" id="KW-0456">Lyase</keyword>
<organism evidence="6 7">
    <name type="scientific">Halarsenatibacter silvermanii</name>
    <dbReference type="NCBI Taxonomy" id="321763"/>
    <lineage>
        <taxon>Bacteria</taxon>
        <taxon>Bacillati</taxon>
        <taxon>Bacillota</taxon>
        <taxon>Clostridia</taxon>
        <taxon>Halanaerobiales</taxon>
        <taxon>Halarsenatibacteraceae</taxon>
        <taxon>Halarsenatibacter</taxon>
    </lineage>
</organism>